<evidence type="ECO:0000256" key="3">
    <source>
        <dbReference type="ARBA" id="ARBA00022676"/>
    </source>
</evidence>
<evidence type="ECO:0000256" key="6">
    <source>
        <dbReference type="ARBA" id="ARBA00047475"/>
    </source>
</evidence>
<keyword evidence="3" id="KW-0328">Glycosyltransferase</keyword>
<sequence>MEDAEKDVQFSADVKVHPLNASTGLTRKAMEEFQKASVFGDLSFLDPGARKHMELFIGMLVDGCRLTVQNKEFMRWLSNQKFDLAFSHMYHTCPIGLIHAAKIPTWIWLNSFCFTVTVQNKEFMRWLSDQKFDLAFSHMYHTCPIGLIHAAKIPTWIWLNSGQLMDNVAHLIGVPTLPSYVPPLMMDSGDEMDFIRRTKSFIGHTLLNLLWPWMVPNKETQIFREHWDSNFPDIMDLAKNCPLVMVNSNELYELPRPTLAKVVNIGGVGVEFKDAKPLQGEFKKIAESGKGMIVMSFGSVAHAELMPEHWKTALLNAFAEFPDYEFVVKYAHDDLK</sequence>
<dbReference type="Pfam" id="PF00201">
    <property type="entry name" value="UDPGT"/>
    <property type="match status" value="1"/>
</dbReference>
<gene>
    <name evidence="7" type="ORF">SVUK_LOCUS14216</name>
</gene>
<comment type="similarity">
    <text evidence="1">Belongs to the UDP-glycosyltransferase family.</text>
</comment>
<dbReference type="PANTHER" id="PTHR48043">
    <property type="entry name" value="EG:EG0003.4 PROTEIN-RELATED"/>
    <property type="match status" value="1"/>
</dbReference>
<feature type="non-terminal residue" evidence="7">
    <location>
        <position position="336"/>
    </location>
</feature>
<dbReference type="SUPFAM" id="SSF53756">
    <property type="entry name" value="UDP-Glycosyltransferase/glycogen phosphorylase"/>
    <property type="match status" value="1"/>
</dbReference>
<protein>
    <recommendedName>
        <fullName evidence="2">glucuronosyltransferase</fullName>
        <ecNumber evidence="2">2.4.1.17</ecNumber>
    </recommendedName>
</protein>
<evidence type="ECO:0000256" key="5">
    <source>
        <dbReference type="ARBA" id="ARBA00022729"/>
    </source>
</evidence>
<dbReference type="InterPro" id="IPR050271">
    <property type="entry name" value="UDP-glycosyltransferase"/>
</dbReference>
<proteinExistence type="inferred from homology"/>
<evidence type="ECO:0000313" key="7">
    <source>
        <dbReference type="EMBL" id="VDM79218.1"/>
    </source>
</evidence>
<comment type="catalytic activity">
    <reaction evidence="6">
        <text>glucuronate acceptor + UDP-alpha-D-glucuronate = acceptor beta-D-glucuronoside + UDP + H(+)</text>
        <dbReference type="Rhea" id="RHEA:21032"/>
        <dbReference type="ChEBI" id="CHEBI:15378"/>
        <dbReference type="ChEBI" id="CHEBI:58052"/>
        <dbReference type="ChEBI" id="CHEBI:58223"/>
        <dbReference type="ChEBI" id="CHEBI:132367"/>
        <dbReference type="ChEBI" id="CHEBI:132368"/>
        <dbReference type="EC" id="2.4.1.17"/>
    </reaction>
</comment>
<dbReference type="InterPro" id="IPR002213">
    <property type="entry name" value="UDP_glucos_trans"/>
</dbReference>
<name>A0A3P7LJ53_STRVU</name>
<dbReference type="GO" id="GO:0015020">
    <property type="term" value="F:glucuronosyltransferase activity"/>
    <property type="evidence" value="ECO:0007669"/>
    <property type="project" value="UniProtKB-EC"/>
</dbReference>
<accession>A0A3P7LJ53</accession>
<reference evidence="7 8" key="1">
    <citation type="submission" date="2018-11" db="EMBL/GenBank/DDBJ databases">
        <authorList>
            <consortium name="Pathogen Informatics"/>
        </authorList>
    </citation>
    <scope>NUCLEOTIDE SEQUENCE [LARGE SCALE GENOMIC DNA]</scope>
</reference>
<keyword evidence="8" id="KW-1185">Reference proteome</keyword>
<dbReference type="OrthoDB" id="5835829at2759"/>
<dbReference type="EC" id="2.4.1.17" evidence="2"/>
<dbReference type="EMBL" id="UYYB01104361">
    <property type="protein sequence ID" value="VDM79218.1"/>
    <property type="molecule type" value="Genomic_DNA"/>
</dbReference>
<evidence type="ECO:0000256" key="2">
    <source>
        <dbReference type="ARBA" id="ARBA00012544"/>
    </source>
</evidence>
<keyword evidence="5" id="KW-0732">Signal</keyword>
<keyword evidence="4" id="KW-0808">Transferase</keyword>
<evidence type="ECO:0000313" key="8">
    <source>
        <dbReference type="Proteomes" id="UP000270094"/>
    </source>
</evidence>
<organism evidence="7 8">
    <name type="scientific">Strongylus vulgaris</name>
    <name type="common">Blood worm</name>
    <dbReference type="NCBI Taxonomy" id="40348"/>
    <lineage>
        <taxon>Eukaryota</taxon>
        <taxon>Metazoa</taxon>
        <taxon>Ecdysozoa</taxon>
        <taxon>Nematoda</taxon>
        <taxon>Chromadorea</taxon>
        <taxon>Rhabditida</taxon>
        <taxon>Rhabditina</taxon>
        <taxon>Rhabditomorpha</taxon>
        <taxon>Strongyloidea</taxon>
        <taxon>Strongylidae</taxon>
        <taxon>Strongylus</taxon>
    </lineage>
</organism>
<dbReference type="Proteomes" id="UP000270094">
    <property type="component" value="Unassembled WGS sequence"/>
</dbReference>
<evidence type="ECO:0000256" key="1">
    <source>
        <dbReference type="ARBA" id="ARBA00009995"/>
    </source>
</evidence>
<evidence type="ECO:0000256" key="4">
    <source>
        <dbReference type="ARBA" id="ARBA00022679"/>
    </source>
</evidence>
<dbReference type="PANTHER" id="PTHR48043:SF145">
    <property type="entry name" value="FI06409P-RELATED"/>
    <property type="match status" value="1"/>
</dbReference>
<dbReference type="AlphaFoldDB" id="A0A3P7LJ53"/>